<dbReference type="CDD" id="cd06133">
    <property type="entry name" value="ERI-1_3'hExo_like"/>
    <property type="match status" value="1"/>
</dbReference>
<dbReference type="SUPFAM" id="SSF53098">
    <property type="entry name" value="Ribonuclease H-like"/>
    <property type="match status" value="1"/>
</dbReference>
<keyword evidence="6" id="KW-1185">Reference proteome</keyword>
<keyword evidence="3 5" id="KW-0269">Exonuclease</keyword>
<dbReference type="PANTHER" id="PTHR23044">
    <property type="entry name" value="3'-5' EXONUCLEASE ERI1-RELATED"/>
    <property type="match status" value="1"/>
</dbReference>
<comment type="caution">
    <text evidence="5">The sequence shown here is derived from an EMBL/GenBank/DDBJ whole genome shotgun (WGS) entry which is preliminary data.</text>
</comment>
<evidence type="ECO:0000256" key="1">
    <source>
        <dbReference type="ARBA" id="ARBA00022722"/>
    </source>
</evidence>
<evidence type="ECO:0000259" key="4">
    <source>
        <dbReference type="SMART" id="SM00479"/>
    </source>
</evidence>
<evidence type="ECO:0000256" key="3">
    <source>
        <dbReference type="ARBA" id="ARBA00022839"/>
    </source>
</evidence>
<dbReference type="EMBL" id="JACIFF010000001">
    <property type="protein sequence ID" value="MBB4077582.1"/>
    <property type="molecule type" value="Genomic_DNA"/>
</dbReference>
<dbReference type="InterPro" id="IPR012337">
    <property type="entry name" value="RNaseH-like_sf"/>
</dbReference>
<gene>
    <name evidence="5" type="ORF">GGR28_000183</name>
</gene>
<evidence type="ECO:0000313" key="6">
    <source>
        <dbReference type="Proteomes" id="UP000576209"/>
    </source>
</evidence>
<name>A0A840E1D6_9BACT</name>
<dbReference type="InterPro" id="IPR013520">
    <property type="entry name" value="Ribonucl_H"/>
</dbReference>
<dbReference type="RefSeq" id="WP_183493840.1">
    <property type="nucleotide sequence ID" value="NZ_JACIFF010000001.1"/>
</dbReference>
<feature type="domain" description="Exonuclease" evidence="4">
    <location>
        <begin position="2"/>
        <end position="180"/>
    </location>
</feature>
<evidence type="ECO:0000313" key="5">
    <source>
        <dbReference type="EMBL" id="MBB4077582.1"/>
    </source>
</evidence>
<dbReference type="Gene3D" id="3.30.420.10">
    <property type="entry name" value="Ribonuclease H-like superfamily/Ribonuclease H"/>
    <property type="match status" value="1"/>
</dbReference>
<reference evidence="5 6" key="1">
    <citation type="submission" date="2020-08" db="EMBL/GenBank/DDBJ databases">
        <title>Genomic Encyclopedia of Type Strains, Phase IV (KMG-IV): sequencing the most valuable type-strain genomes for metagenomic binning, comparative biology and taxonomic classification.</title>
        <authorList>
            <person name="Goeker M."/>
        </authorList>
    </citation>
    <scope>NUCLEOTIDE SEQUENCE [LARGE SCALE GENOMIC DNA]</scope>
    <source>
        <strain evidence="5 6">DSM 105137</strain>
    </source>
</reference>
<evidence type="ECO:0000256" key="2">
    <source>
        <dbReference type="ARBA" id="ARBA00022801"/>
    </source>
</evidence>
<protein>
    <submittedName>
        <fullName evidence="5">Inhibitor of KinA sporulation pathway (Predicted exonuclease)</fullName>
    </submittedName>
</protein>
<dbReference type="PANTHER" id="PTHR23044:SF61">
    <property type="entry name" value="3'-5' EXORIBONUCLEASE 1-RELATED"/>
    <property type="match status" value="1"/>
</dbReference>
<dbReference type="InterPro" id="IPR051274">
    <property type="entry name" value="3-5_Exoribonuclease"/>
</dbReference>
<dbReference type="SMART" id="SM00479">
    <property type="entry name" value="EXOIII"/>
    <property type="match status" value="1"/>
</dbReference>
<dbReference type="GO" id="GO:0000175">
    <property type="term" value="F:3'-5'-RNA exonuclease activity"/>
    <property type="evidence" value="ECO:0007669"/>
    <property type="project" value="InterPro"/>
</dbReference>
<dbReference type="GO" id="GO:0006259">
    <property type="term" value="P:DNA metabolic process"/>
    <property type="evidence" value="ECO:0007669"/>
    <property type="project" value="UniProtKB-ARBA"/>
</dbReference>
<dbReference type="Pfam" id="PF00929">
    <property type="entry name" value="RNase_T"/>
    <property type="match status" value="1"/>
</dbReference>
<dbReference type="AlphaFoldDB" id="A0A840E1D6"/>
<keyword evidence="1" id="KW-0540">Nuclease</keyword>
<accession>A0A840E1D6</accession>
<dbReference type="InterPro" id="IPR036397">
    <property type="entry name" value="RNaseH_sf"/>
</dbReference>
<organism evidence="5 6">
    <name type="scientific">Neolewinella aquimaris</name>
    <dbReference type="NCBI Taxonomy" id="1835722"/>
    <lineage>
        <taxon>Bacteria</taxon>
        <taxon>Pseudomonadati</taxon>
        <taxon>Bacteroidota</taxon>
        <taxon>Saprospiria</taxon>
        <taxon>Saprospirales</taxon>
        <taxon>Lewinellaceae</taxon>
        <taxon>Neolewinella</taxon>
    </lineage>
</organism>
<dbReference type="InterPro" id="IPR047201">
    <property type="entry name" value="ERI-1_3'hExo-like"/>
</dbReference>
<dbReference type="GO" id="GO:0003676">
    <property type="term" value="F:nucleic acid binding"/>
    <property type="evidence" value="ECO:0007669"/>
    <property type="project" value="InterPro"/>
</dbReference>
<sequence length="180" mass="21025">MRFIVYDIEATCWEGRPPGMVQETIEIGAFEVDAYGQVGSAFSRLIKPLLHPQLSHFCRRLTQIDQPDINRARDFSRVIAAFQDWIDVHGEPYVLSAWGRFDEQQLRRDCQLHGLDDRWLGPSIDLKAQYREIRGLPKKRGLASAVRHEGFEWTGEPHRALDDAENTVKVFRKLLDMWRY</sequence>
<proteinExistence type="predicted"/>
<keyword evidence="2" id="KW-0378">Hydrolase</keyword>
<dbReference type="Proteomes" id="UP000576209">
    <property type="component" value="Unassembled WGS sequence"/>
</dbReference>